<evidence type="ECO:0000256" key="2">
    <source>
        <dbReference type="ARBA" id="ARBA00022448"/>
    </source>
</evidence>
<sequence length="363" mass="37397">MLIMENAEAQKNLTVKDYAYRITAAIANAILVTLGIGLLLQTFASFVHWNALSQVGLIANSLLAPALGVAVASQLGTNSLVMFSAMISSTIGANAVHFTTGAVNGTTATGANLMQAAGSITLSTGQPISAVLAGLIAALVGKYLTGKTPLDMMLVPLAATFIGGVAGLGLAAVTTPLLLGVSAYIAETMQVNPLIGSICVSVVWALFLMTPASSAALAIALTLDPISSAAALIGTTSQFVAFTVMSFRQNNLGANIAQGIITPKVQFPNLLLNPYLLLPSMLSAIVCAPIATIFFGFRSTYKLAGLGLNSFIAPLAYAAQGWGDLAVYLFTGVVLPAAISLVAYSMMKKAGFIRNNQLHLEIV</sequence>
<evidence type="ECO:0000256" key="5">
    <source>
        <dbReference type="ARBA" id="ARBA00022692"/>
    </source>
</evidence>
<dbReference type="GO" id="GO:0009401">
    <property type="term" value="P:phosphoenolpyruvate-dependent sugar phosphotransferase system"/>
    <property type="evidence" value="ECO:0007669"/>
    <property type="project" value="InterPro"/>
</dbReference>
<dbReference type="EMBL" id="AZEF01000016">
    <property type="protein sequence ID" value="KRL02170.1"/>
    <property type="molecule type" value="Genomic_DNA"/>
</dbReference>
<feature type="transmembrane region" description="Helical" evidence="8">
    <location>
        <begin position="20"/>
        <end position="40"/>
    </location>
</feature>
<dbReference type="Proteomes" id="UP000051621">
    <property type="component" value="Unassembled WGS sequence"/>
</dbReference>
<keyword evidence="2" id="KW-0813">Transport</keyword>
<keyword evidence="3" id="KW-1003">Cell membrane</keyword>
<evidence type="ECO:0000259" key="9">
    <source>
        <dbReference type="Pfam" id="PF13303"/>
    </source>
</evidence>
<feature type="transmembrane region" description="Helical" evidence="8">
    <location>
        <begin position="120"/>
        <end position="141"/>
    </location>
</feature>
<dbReference type="InterPro" id="IPR003352">
    <property type="entry name" value="PTS_EIIC"/>
</dbReference>
<dbReference type="STRING" id="1423731.FC81_GL000933"/>
<evidence type="ECO:0000256" key="4">
    <source>
        <dbReference type="ARBA" id="ARBA00022597"/>
    </source>
</evidence>
<evidence type="ECO:0000256" key="7">
    <source>
        <dbReference type="ARBA" id="ARBA00023136"/>
    </source>
</evidence>
<dbReference type="GO" id="GO:0005886">
    <property type="term" value="C:plasma membrane"/>
    <property type="evidence" value="ECO:0007669"/>
    <property type="project" value="UniProtKB-SubCell"/>
</dbReference>
<keyword evidence="5 8" id="KW-0812">Transmembrane</keyword>
<evidence type="ECO:0000313" key="10">
    <source>
        <dbReference type="EMBL" id="KRL02170.1"/>
    </source>
</evidence>
<feature type="transmembrane region" description="Helical" evidence="8">
    <location>
        <begin position="194"/>
        <end position="221"/>
    </location>
</feature>
<feature type="transmembrane region" description="Helical" evidence="8">
    <location>
        <begin position="52"/>
        <end position="73"/>
    </location>
</feature>
<feature type="transmembrane region" description="Helical" evidence="8">
    <location>
        <begin position="303"/>
        <end position="319"/>
    </location>
</feature>
<feature type="transmembrane region" description="Helical" evidence="8">
    <location>
        <begin position="80"/>
        <end position="100"/>
    </location>
</feature>
<dbReference type="PATRIC" id="fig|1423731.3.peg.958"/>
<gene>
    <name evidence="10" type="ORF">FC81_GL000933</name>
</gene>
<feature type="domain" description="Phosphotransferase system EIIC" evidence="9">
    <location>
        <begin position="21"/>
        <end position="359"/>
    </location>
</feature>
<evidence type="ECO:0000256" key="3">
    <source>
        <dbReference type="ARBA" id="ARBA00022475"/>
    </source>
</evidence>
<keyword evidence="11" id="KW-1185">Reference proteome</keyword>
<dbReference type="AlphaFoldDB" id="A0A0R1MB88"/>
<comment type="subcellular location">
    <subcellularLocation>
        <location evidence="1">Cell membrane</location>
        <topology evidence="1">Multi-pass membrane protein</topology>
    </subcellularLocation>
</comment>
<feature type="transmembrane region" description="Helical" evidence="8">
    <location>
        <begin position="275"/>
        <end position="296"/>
    </location>
</feature>
<organism evidence="10 11">
    <name type="scientific">Liquorilactobacillus capillatus DSM 19910</name>
    <dbReference type="NCBI Taxonomy" id="1423731"/>
    <lineage>
        <taxon>Bacteria</taxon>
        <taxon>Bacillati</taxon>
        <taxon>Bacillota</taxon>
        <taxon>Bacilli</taxon>
        <taxon>Lactobacillales</taxon>
        <taxon>Lactobacillaceae</taxon>
        <taxon>Liquorilactobacillus</taxon>
    </lineage>
</organism>
<proteinExistence type="predicted"/>
<feature type="transmembrane region" description="Helical" evidence="8">
    <location>
        <begin position="153"/>
        <end position="174"/>
    </location>
</feature>
<keyword evidence="6 8" id="KW-1133">Transmembrane helix</keyword>
<evidence type="ECO:0000256" key="1">
    <source>
        <dbReference type="ARBA" id="ARBA00004651"/>
    </source>
</evidence>
<evidence type="ECO:0000256" key="8">
    <source>
        <dbReference type="SAM" id="Phobius"/>
    </source>
</evidence>
<keyword evidence="7 8" id="KW-0472">Membrane</keyword>
<accession>A0A0R1MB88</accession>
<comment type="caution">
    <text evidence="10">The sequence shown here is derived from an EMBL/GenBank/DDBJ whole genome shotgun (WGS) entry which is preliminary data.</text>
</comment>
<name>A0A0R1MB88_9LACO</name>
<evidence type="ECO:0000256" key="6">
    <source>
        <dbReference type="ARBA" id="ARBA00022989"/>
    </source>
</evidence>
<reference evidence="10 11" key="1">
    <citation type="journal article" date="2015" name="Genome Announc.">
        <title>Expanding the biotechnology potential of lactobacilli through comparative genomics of 213 strains and associated genera.</title>
        <authorList>
            <person name="Sun Z."/>
            <person name="Harris H.M."/>
            <person name="McCann A."/>
            <person name="Guo C."/>
            <person name="Argimon S."/>
            <person name="Zhang W."/>
            <person name="Yang X."/>
            <person name="Jeffery I.B."/>
            <person name="Cooney J.C."/>
            <person name="Kagawa T.F."/>
            <person name="Liu W."/>
            <person name="Song Y."/>
            <person name="Salvetti E."/>
            <person name="Wrobel A."/>
            <person name="Rasinkangas P."/>
            <person name="Parkhill J."/>
            <person name="Rea M.C."/>
            <person name="O'Sullivan O."/>
            <person name="Ritari J."/>
            <person name="Douillard F.P."/>
            <person name="Paul Ross R."/>
            <person name="Yang R."/>
            <person name="Briner A.E."/>
            <person name="Felis G.E."/>
            <person name="de Vos W.M."/>
            <person name="Barrangou R."/>
            <person name="Klaenhammer T.R."/>
            <person name="Caufield P.W."/>
            <person name="Cui Y."/>
            <person name="Zhang H."/>
            <person name="O'Toole P.W."/>
        </authorList>
    </citation>
    <scope>NUCLEOTIDE SEQUENCE [LARGE SCALE GENOMIC DNA]</scope>
    <source>
        <strain evidence="10 11">DSM 19910</strain>
    </source>
</reference>
<dbReference type="GO" id="GO:0008982">
    <property type="term" value="F:protein-N(PI)-phosphohistidine-sugar phosphotransferase activity"/>
    <property type="evidence" value="ECO:0007669"/>
    <property type="project" value="InterPro"/>
</dbReference>
<keyword evidence="4" id="KW-0762">Sugar transport</keyword>
<evidence type="ECO:0000313" key="11">
    <source>
        <dbReference type="Proteomes" id="UP000051621"/>
    </source>
</evidence>
<dbReference type="Pfam" id="PF13303">
    <property type="entry name" value="PTS_EIIC_2"/>
    <property type="match status" value="1"/>
</dbReference>
<protein>
    <recommendedName>
        <fullName evidence="9">Phosphotransferase system EIIC domain-containing protein</fullName>
    </recommendedName>
</protein>
<feature type="transmembrane region" description="Helical" evidence="8">
    <location>
        <begin position="325"/>
        <end position="344"/>
    </location>
</feature>